<accession>A0ABR2KN07</accession>
<feature type="compositionally biased region" description="Basic and acidic residues" evidence="1">
    <location>
        <begin position="234"/>
        <end position="247"/>
    </location>
</feature>
<evidence type="ECO:0000313" key="3">
    <source>
        <dbReference type="Proteomes" id="UP001470230"/>
    </source>
</evidence>
<protein>
    <submittedName>
        <fullName evidence="2">Uncharacterized protein</fullName>
    </submittedName>
</protein>
<dbReference type="Proteomes" id="UP001470230">
    <property type="component" value="Unassembled WGS sequence"/>
</dbReference>
<evidence type="ECO:0000256" key="1">
    <source>
        <dbReference type="SAM" id="MobiDB-lite"/>
    </source>
</evidence>
<feature type="region of interest" description="Disordered" evidence="1">
    <location>
        <begin position="58"/>
        <end position="78"/>
    </location>
</feature>
<feature type="compositionally biased region" description="Polar residues" evidence="1">
    <location>
        <begin position="254"/>
        <end position="267"/>
    </location>
</feature>
<gene>
    <name evidence="2" type="ORF">M9Y10_029527</name>
</gene>
<feature type="region of interest" description="Disordered" evidence="1">
    <location>
        <begin position="219"/>
        <end position="267"/>
    </location>
</feature>
<feature type="region of interest" description="Disordered" evidence="1">
    <location>
        <begin position="16"/>
        <end position="41"/>
    </location>
</feature>
<proteinExistence type="predicted"/>
<keyword evidence="3" id="KW-1185">Reference proteome</keyword>
<name>A0ABR2KN07_9EUKA</name>
<comment type="caution">
    <text evidence="2">The sequence shown here is derived from an EMBL/GenBank/DDBJ whole genome shotgun (WGS) entry which is preliminary data.</text>
</comment>
<dbReference type="EMBL" id="JAPFFF010000004">
    <property type="protein sequence ID" value="KAK8892302.1"/>
    <property type="molecule type" value="Genomic_DNA"/>
</dbReference>
<evidence type="ECO:0000313" key="2">
    <source>
        <dbReference type="EMBL" id="KAK8892302.1"/>
    </source>
</evidence>
<reference evidence="2 3" key="1">
    <citation type="submission" date="2024-04" db="EMBL/GenBank/DDBJ databases">
        <title>Tritrichomonas musculus Genome.</title>
        <authorList>
            <person name="Alves-Ferreira E."/>
            <person name="Grigg M."/>
            <person name="Lorenzi H."/>
            <person name="Galac M."/>
        </authorList>
    </citation>
    <scope>NUCLEOTIDE SEQUENCE [LARGE SCALE GENOMIC DNA]</scope>
    <source>
        <strain evidence="2 3">EAF2021</strain>
    </source>
</reference>
<organism evidence="2 3">
    <name type="scientific">Tritrichomonas musculus</name>
    <dbReference type="NCBI Taxonomy" id="1915356"/>
    <lineage>
        <taxon>Eukaryota</taxon>
        <taxon>Metamonada</taxon>
        <taxon>Parabasalia</taxon>
        <taxon>Tritrichomonadida</taxon>
        <taxon>Tritrichomonadidae</taxon>
        <taxon>Tritrichomonas</taxon>
    </lineage>
</organism>
<sequence>MYAGFLRQREIAKKEWYRVHHQTPPNLGRPPPPKREPLEIDTKTYTMTYFVDHYDPEEEDKKEIQENSSSKNRQQKNDLSLWEGSGAGIEPFEFQKSLSTLREDKIMTSAKIIKNNCKNGNDKDSLKFYTHVSVPPAEYPPVNRLNRCFTPYENDLMSFDAFETMRKELKNRSEHIACEMQRVDDEWNRPPKKNWFMLKKKDFTVEHCRFMELNRRRAMKEALRKRRNRSPSSHNDDSDPRRSYNHEMKKRKNLQAQQNVNMRSSYL</sequence>